<reference evidence="6 7" key="1">
    <citation type="submission" date="2019-11" db="EMBL/GenBank/DDBJ databases">
        <title>Maribacter lutea sp. nov., a marine bacterium isolated from intertidal sand.</title>
        <authorList>
            <person name="Liu A."/>
        </authorList>
    </citation>
    <scope>NUCLEOTIDE SEQUENCE [LARGE SCALE GENOMIC DNA]</scope>
    <source>
        <strain evidence="6 7">RZ05</strain>
    </source>
</reference>
<protein>
    <submittedName>
        <fullName evidence="6">Redoxin domain-containing protein</fullName>
    </submittedName>
</protein>
<keyword evidence="4" id="KW-0676">Redox-active center</keyword>
<dbReference type="PANTHER" id="PTHR42852">
    <property type="entry name" value="THIOL:DISULFIDE INTERCHANGE PROTEIN DSBE"/>
    <property type="match status" value="1"/>
</dbReference>
<dbReference type="GO" id="GO:0016209">
    <property type="term" value="F:antioxidant activity"/>
    <property type="evidence" value="ECO:0007669"/>
    <property type="project" value="InterPro"/>
</dbReference>
<dbReference type="PROSITE" id="PS51352">
    <property type="entry name" value="THIOREDOXIN_2"/>
    <property type="match status" value="1"/>
</dbReference>
<comment type="subcellular location">
    <subcellularLocation>
        <location evidence="1">Cell envelope</location>
    </subcellularLocation>
</comment>
<dbReference type="Pfam" id="PF00578">
    <property type="entry name" value="AhpC-TSA"/>
    <property type="match status" value="1"/>
</dbReference>
<evidence type="ECO:0000256" key="1">
    <source>
        <dbReference type="ARBA" id="ARBA00004196"/>
    </source>
</evidence>
<dbReference type="PROSITE" id="PS51257">
    <property type="entry name" value="PROKAR_LIPOPROTEIN"/>
    <property type="match status" value="1"/>
</dbReference>
<organism evidence="6 7">
    <name type="scientific">Maribacter luteus</name>
    <dbReference type="NCBI Taxonomy" id="2594478"/>
    <lineage>
        <taxon>Bacteria</taxon>
        <taxon>Pseudomonadati</taxon>
        <taxon>Bacteroidota</taxon>
        <taxon>Flavobacteriia</taxon>
        <taxon>Flavobacteriales</taxon>
        <taxon>Flavobacteriaceae</taxon>
        <taxon>Maribacter</taxon>
    </lineage>
</organism>
<dbReference type="InterPro" id="IPR036249">
    <property type="entry name" value="Thioredoxin-like_sf"/>
</dbReference>
<dbReference type="EMBL" id="WKJH01000001">
    <property type="protein sequence ID" value="MRX63164.1"/>
    <property type="molecule type" value="Genomic_DNA"/>
</dbReference>
<dbReference type="CDD" id="cd02966">
    <property type="entry name" value="TlpA_like_family"/>
    <property type="match status" value="1"/>
</dbReference>
<dbReference type="OrthoDB" id="743079at2"/>
<dbReference type="GO" id="GO:0016491">
    <property type="term" value="F:oxidoreductase activity"/>
    <property type="evidence" value="ECO:0007669"/>
    <property type="project" value="InterPro"/>
</dbReference>
<dbReference type="Proteomes" id="UP000443153">
    <property type="component" value="Unassembled WGS sequence"/>
</dbReference>
<evidence type="ECO:0000313" key="6">
    <source>
        <dbReference type="EMBL" id="MRX63164.1"/>
    </source>
</evidence>
<dbReference type="GO" id="GO:0017004">
    <property type="term" value="P:cytochrome complex assembly"/>
    <property type="evidence" value="ECO:0007669"/>
    <property type="project" value="UniProtKB-KW"/>
</dbReference>
<accession>A0A6I2MLY3</accession>
<dbReference type="InterPro" id="IPR013766">
    <property type="entry name" value="Thioredoxin_domain"/>
</dbReference>
<sequence length="439" mass="49986">MKFSVVLLLSIYLLCIIQGCSNEKIFKLPITFQEGYGPFDSAMVGISPYSDNENDPWKKTYLKTSGIPKNWTDVKIGDVDTDIYQSVYQNYYLGNITKERYEELQKTWNWEPDSINLSKKPIKSKIAFAFGRDTVGELQMIVDANNNHDFSDDDIFKPKEVNPKRNINNDSLVKSSAIKVSFEQFSNDKIIQVSAPLLIVHMKQYNMFLSNFAQYATARFQGEEIAISSNDFTNLSYDKVGIIKVGDLIEKGEKADYQSLIAKNEFLEIENGIYKNLGVKKNENVLVLEKMDLPKSKLPSTQIGFKAYDFSGDDFKTKTPITLDSFKGKYVFLDFWATWCGPCIQEMPNLTDLYENIDKSKFEIIGIVGDSPAEDLEKMINKHSISWPQIISNESNKIKETYGIGGYPTTFLLNPNGIIVAKNLRGKELEKKVTDLMNE</sequence>
<feature type="domain" description="Thioredoxin" evidence="5">
    <location>
        <begin position="301"/>
        <end position="439"/>
    </location>
</feature>
<keyword evidence="7" id="KW-1185">Reference proteome</keyword>
<evidence type="ECO:0000256" key="2">
    <source>
        <dbReference type="ARBA" id="ARBA00022748"/>
    </source>
</evidence>
<name>A0A6I2MLY3_9FLAO</name>
<dbReference type="Gene3D" id="3.40.30.10">
    <property type="entry name" value="Glutaredoxin"/>
    <property type="match status" value="1"/>
</dbReference>
<dbReference type="AlphaFoldDB" id="A0A6I2MLY3"/>
<proteinExistence type="predicted"/>
<dbReference type="InterPro" id="IPR050553">
    <property type="entry name" value="Thioredoxin_ResA/DsbE_sf"/>
</dbReference>
<evidence type="ECO:0000313" key="7">
    <source>
        <dbReference type="Proteomes" id="UP000443153"/>
    </source>
</evidence>
<evidence type="ECO:0000256" key="3">
    <source>
        <dbReference type="ARBA" id="ARBA00023157"/>
    </source>
</evidence>
<gene>
    <name evidence="6" type="ORF">GJ691_03175</name>
</gene>
<evidence type="ECO:0000256" key="4">
    <source>
        <dbReference type="ARBA" id="ARBA00023284"/>
    </source>
</evidence>
<dbReference type="SUPFAM" id="SSF52833">
    <property type="entry name" value="Thioredoxin-like"/>
    <property type="match status" value="1"/>
</dbReference>
<dbReference type="PANTHER" id="PTHR42852:SF6">
    <property type="entry name" value="THIOL:DISULFIDE INTERCHANGE PROTEIN DSBE"/>
    <property type="match status" value="1"/>
</dbReference>
<evidence type="ECO:0000259" key="5">
    <source>
        <dbReference type="PROSITE" id="PS51352"/>
    </source>
</evidence>
<keyword evidence="3" id="KW-1015">Disulfide bond</keyword>
<keyword evidence="2" id="KW-0201">Cytochrome c-type biogenesis</keyword>
<dbReference type="InterPro" id="IPR000866">
    <property type="entry name" value="AhpC/TSA"/>
</dbReference>
<comment type="caution">
    <text evidence="6">The sequence shown here is derived from an EMBL/GenBank/DDBJ whole genome shotgun (WGS) entry which is preliminary data.</text>
</comment>
<dbReference type="GO" id="GO:0030313">
    <property type="term" value="C:cell envelope"/>
    <property type="evidence" value="ECO:0007669"/>
    <property type="project" value="UniProtKB-SubCell"/>
</dbReference>